<evidence type="ECO:0000313" key="4">
    <source>
        <dbReference type="Proteomes" id="UP000604117"/>
    </source>
</evidence>
<dbReference type="Pfam" id="PF01906">
    <property type="entry name" value="YbjQ_1"/>
    <property type="match status" value="1"/>
</dbReference>
<evidence type="ECO:0000256" key="2">
    <source>
        <dbReference type="HAMAP-Rule" id="MF_00338"/>
    </source>
</evidence>
<dbReference type="Gene3D" id="3.30.110.70">
    <property type="entry name" value="Hypothetical protein apc22750. Chain B"/>
    <property type="match status" value="1"/>
</dbReference>
<reference evidence="3 4" key="1">
    <citation type="submission" date="2021-01" db="EMBL/GenBank/DDBJ databases">
        <title>Whole genome shotgun sequence of Asanoa siamensis NBRC 107932.</title>
        <authorList>
            <person name="Komaki H."/>
            <person name="Tamura T."/>
        </authorList>
    </citation>
    <scope>NUCLEOTIDE SEQUENCE [LARGE SCALE GENOMIC DNA]</scope>
    <source>
        <strain evidence="3 4">NBRC 107932</strain>
    </source>
</reference>
<evidence type="ECO:0000313" key="3">
    <source>
        <dbReference type="EMBL" id="GIF73953.1"/>
    </source>
</evidence>
<proteinExistence type="inferred from homology"/>
<dbReference type="Proteomes" id="UP000604117">
    <property type="component" value="Unassembled WGS sequence"/>
</dbReference>
<comment type="similarity">
    <text evidence="1 2">Belongs to the UPF0145 family.</text>
</comment>
<dbReference type="InterPro" id="IPR002765">
    <property type="entry name" value="UPF0145_YbjQ-like"/>
</dbReference>
<dbReference type="PANTHER" id="PTHR34068:SF2">
    <property type="entry name" value="UPF0145 PROTEIN SCO3412"/>
    <property type="match status" value="1"/>
</dbReference>
<keyword evidence="4" id="KW-1185">Reference proteome</keyword>
<dbReference type="HAMAP" id="MF_00338">
    <property type="entry name" value="UPF0145"/>
    <property type="match status" value="1"/>
</dbReference>
<comment type="caution">
    <text evidence="3">The sequence shown here is derived from an EMBL/GenBank/DDBJ whole genome shotgun (WGS) entry which is preliminary data.</text>
</comment>
<dbReference type="SUPFAM" id="SSF117782">
    <property type="entry name" value="YbjQ-like"/>
    <property type="match status" value="1"/>
</dbReference>
<evidence type="ECO:0000256" key="1">
    <source>
        <dbReference type="ARBA" id="ARBA00010751"/>
    </source>
</evidence>
<sequence length="114" mass="12023">MNDMTTTEVLASTTFEVPGYRVDRTMGIAWGIIVRSVGVVRGVTGGFKALRQGEVSEYTQVVDAARHTAFERLVAHAHELGGNAVIGVRFDSSDIGNGLSEIVAYGTAAVVVPA</sequence>
<organism evidence="3 4">
    <name type="scientific">Asanoa siamensis</name>
    <dbReference type="NCBI Taxonomy" id="926357"/>
    <lineage>
        <taxon>Bacteria</taxon>
        <taxon>Bacillati</taxon>
        <taxon>Actinomycetota</taxon>
        <taxon>Actinomycetes</taxon>
        <taxon>Micromonosporales</taxon>
        <taxon>Micromonosporaceae</taxon>
        <taxon>Asanoa</taxon>
    </lineage>
</organism>
<dbReference type="PANTHER" id="PTHR34068">
    <property type="entry name" value="UPF0145 PROTEIN YBJQ"/>
    <property type="match status" value="1"/>
</dbReference>
<dbReference type="InterPro" id="IPR035439">
    <property type="entry name" value="UPF0145_dom_sf"/>
</dbReference>
<name>A0ABQ4CRM8_9ACTN</name>
<gene>
    <name evidence="3" type="ORF">Asi02nite_34710</name>
</gene>
<dbReference type="EMBL" id="BONE01000026">
    <property type="protein sequence ID" value="GIF73953.1"/>
    <property type="molecule type" value="Genomic_DNA"/>
</dbReference>
<accession>A0ABQ4CRM8</accession>
<protein>
    <recommendedName>
        <fullName evidence="2">UPF0145 protein Asi02nite_34710</fullName>
    </recommendedName>
</protein>